<evidence type="ECO:0000313" key="2">
    <source>
        <dbReference type="EMBL" id="GFH05920.1"/>
    </source>
</evidence>
<feature type="region of interest" description="Disordered" evidence="1">
    <location>
        <begin position="1"/>
        <end position="58"/>
    </location>
</feature>
<dbReference type="EMBL" id="BLLF01000014">
    <property type="protein sequence ID" value="GFH05920.1"/>
    <property type="molecule type" value="Genomic_DNA"/>
</dbReference>
<gene>
    <name evidence="2" type="ORF">HaLaN_00464</name>
</gene>
<organism evidence="2 3">
    <name type="scientific">Haematococcus lacustris</name>
    <name type="common">Green alga</name>
    <name type="synonym">Haematococcus pluvialis</name>
    <dbReference type="NCBI Taxonomy" id="44745"/>
    <lineage>
        <taxon>Eukaryota</taxon>
        <taxon>Viridiplantae</taxon>
        <taxon>Chlorophyta</taxon>
        <taxon>core chlorophytes</taxon>
        <taxon>Chlorophyceae</taxon>
        <taxon>CS clade</taxon>
        <taxon>Chlamydomonadales</taxon>
        <taxon>Haematococcaceae</taxon>
        <taxon>Haematococcus</taxon>
    </lineage>
</organism>
<sequence length="122" mass="13358">MQAHAVNPATRHSAQPLLQGRARRGAECQATSSGGSPHRQQKRRARQPGLFEVTPPPKSLGIYALPPLTHTGEEIEVDGQGYVGKCVRLMWLQLSIYHEKCPAKELSGLLCSNAMCIMATWP</sequence>
<feature type="non-terminal residue" evidence="2">
    <location>
        <position position="122"/>
    </location>
</feature>
<reference evidence="2 3" key="1">
    <citation type="submission" date="2020-02" db="EMBL/GenBank/DDBJ databases">
        <title>Draft genome sequence of Haematococcus lacustris strain NIES-144.</title>
        <authorList>
            <person name="Morimoto D."/>
            <person name="Nakagawa S."/>
            <person name="Yoshida T."/>
            <person name="Sawayama S."/>
        </authorList>
    </citation>
    <scope>NUCLEOTIDE SEQUENCE [LARGE SCALE GENOMIC DNA]</scope>
    <source>
        <strain evidence="2 3">NIES-144</strain>
    </source>
</reference>
<accession>A0A699Y6R3</accession>
<dbReference type="AlphaFoldDB" id="A0A699Y6R3"/>
<evidence type="ECO:0000313" key="3">
    <source>
        <dbReference type="Proteomes" id="UP000485058"/>
    </source>
</evidence>
<name>A0A699Y6R3_HAELA</name>
<keyword evidence="3" id="KW-1185">Reference proteome</keyword>
<proteinExistence type="predicted"/>
<evidence type="ECO:0000256" key="1">
    <source>
        <dbReference type="SAM" id="MobiDB-lite"/>
    </source>
</evidence>
<comment type="caution">
    <text evidence="2">The sequence shown here is derived from an EMBL/GenBank/DDBJ whole genome shotgun (WGS) entry which is preliminary data.</text>
</comment>
<protein>
    <submittedName>
        <fullName evidence="2">Uncharacterized protein</fullName>
    </submittedName>
</protein>
<dbReference type="Proteomes" id="UP000485058">
    <property type="component" value="Unassembled WGS sequence"/>
</dbReference>